<dbReference type="PANTHER" id="PTHR22953:SF153">
    <property type="entry name" value="PURPLE ACID PHOSPHATASE"/>
    <property type="match status" value="1"/>
</dbReference>
<feature type="signal peptide" evidence="3">
    <location>
        <begin position="1"/>
        <end position="24"/>
    </location>
</feature>
<evidence type="ECO:0000259" key="4">
    <source>
        <dbReference type="Pfam" id="PF00149"/>
    </source>
</evidence>
<feature type="domain" description="Calcineurin-like phosphoesterase" evidence="4">
    <location>
        <begin position="153"/>
        <end position="413"/>
    </location>
</feature>
<dbReference type="SUPFAM" id="SSF56300">
    <property type="entry name" value="Metallo-dependent phosphatases"/>
    <property type="match status" value="1"/>
</dbReference>
<dbReference type="KEGG" id="mmai:sS8_1953"/>
<dbReference type="Proteomes" id="UP000266313">
    <property type="component" value="Chromosome"/>
</dbReference>
<dbReference type="Pfam" id="PF00149">
    <property type="entry name" value="Metallophos"/>
    <property type="match status" value="1"/>
</dbReference>
<feature type="region of interest" description="Disordered" evidence="2">
    <location>
        <begin position="31"/>
        <end position="53"/>
    </location>
</feature>
<dbReference type="GO" id="GO:0003993">
    <property type="term" value="F:acid phosphatase activity"/>
    <property type="evidence" value="ECO:0007669"/>
    <property type="project" value="InterPro"/>
</dbReference>
<dbReference type="Gene3D" id="2.60.40.380">
    <property type="entry name" value="Purple acid phosphatase-like, N-terminal"/>
    <property type="match status" value="1"/>
</dbReference>
<reference evidence="5 6" key="1">
    <citation type="submission" date="2016-12" db="EMBL/GenBank/DDBJ databases">
        <title>Genome sequencing of Methylocaldum marinum.</title>
        <authorList>
            <person name="Takeuchi M."/>
            <person name="Kamagata Y."/>
            <person name="Hiraoka S."/>
            <person name="Oshima K."/>
            <person name="Hattori M."/>
            <person name="Iwasaki W."/>
        </authorList>
    </citation>
    <scope>NUCLEOTIDE SEQUENCE [LARGE SCALE GENOMIC DNA]</scope>
    <source>
        <strain evidence="5 6">S8</strain>
    </source>
</reference>
<evidence type="ECO:0000313" key="6">
    <source>
        <dbReference type="Proteomes" id="UP000266313"/>
    </source>
</evidence>
<dbReference type="RefSeq" id="WP_119629427.1">
    <property type="nucleotide sequence ID" value="NZ_AP017928.1"/>
</dbReference>
<dbReference type="OrthoDB" id="9780884at2"/>
<dbReference type="Gene3D" id="3.60.21.10">
    <property type="match status" value="1"/>
</dbReference>
<organism evidence="5 6">
    <name type="scientific">Methylocaldum marinum</name>
    <dbReference type="NCBI Taxonomy" id="1432792"/>
    <lineage>
        <taxon>Bacteria</taxon>
        <taxon>Pseudomonadati</taxon>
        <taxon>Pseudomonadota</taxon>
        <taxon>Gammaproteobacteria</taxon>
        <taxon>Methylococcales</taxon>
        <taxon>Methylococcaceae</taxon>
        <taxon>Methylocaldum</taxon>
    </lineage>
</organism>
<proteinExistence type="predicted"/>
<dbReference type="PANTHER" id="PTHR22953">
    <property type="entry name" value="ACID PHOSPHATASE RELATED"/>
    <property type="match status" value="1"/>
</dbReference>
<keyword evidence="6" id="KW-1185">Reference proteome</keyword>
<dbReference type="InterPro" id="IPR008963">
    <property type="entry name" value="Purple_acid_Pase-like_N"/>
</dbReference>
<sequence>MIQKKDLSSALMMVLFLGCSSIYADSEHSNAKPGTIPGHQHSAKGPKLGRSAVCNGTETRTSRLFLQQVSNTRAIVKWRGDAETLCVGSNRNALVRKVTATATAGDHKEALITGLKPDTTYYYSVGGARKAPADQHFRTSPRPGHLPADGNTRIWIVGDSGSGTAEDSAHAGKAAAVRDGMRKYIAEHGGEAIDLFLMLGDNAYLNGSDENYQQGVFELYQDLLKNVAMWSTIGNHEMGTAHIDYCVIVDRTGTPLVPCETVVRDDPGVSYSSDPSSWTGAAGGAPSTLPYLNIYTFPTAGEAGGVPSGTEQYYSFDHGNIHVVSLDSQLTARDEGQRATMRQWLRDDLAANTLDWTIVIFHHPPYTKGANHDSDDTENNLVDRPIWDMRNEFVPIFDAYGVDLVYSGHAHSYERSYYLHNHTGTSETFDPKLHAELVKDGSRPASGQGSESYKQLSPTSGGVDDRVVYTVNGSSGKADTASGTITTSEEWLRHPAHVEQAADTATPKRRGLPVLGSVLLDASRKRLEARFVDVNGEVLDYFTMTR</sequence>
<gene>
    <name evidence="5" type="ORF">sS8_1953</name>
</gene>
<feature type="region of interest" description="Disordered" evidence="2">
    <location>
        <begin position="439"/>
        <end position="461"/>
    </location>
</feature>
<evidence type="ECO:0000313" key="5">
    <source>
        <dbReference type="EMBL" id="BBA33907.1"/>
    </source>
</evidence>
<dbReference type="InterPro" id="IPR029052">
    <property type="entry name" value="Metallo-depent_PP-like"/>
</dbReference>
<dbReference type="PROSITE" id="PS51257">
    <property type="entry name" value="PROKAR_LIPOPROTEIN"/>
    <property type="match status" value="1"/>
</dbReference>
<keyword evidence="1 3" id="KW-0732">Signal</keyword>
<name>A0A250KQN4_9GAMM</name>
<feature type="compositionally biased region" description="Polar residues" evidence="2">
    <location>
        <begin position="445"/>
        <end position="460"/>
    </location>
</feature>
<dbReference type="SUPFAM" id="SSF49363">
    <property type="entry name" value="Purple acid phosphatase, N-terminal domain"/>
    <property type="match status" value="1"/>
</dbReference>
<accession>A0A250KQN4</accession>
<dbReference type="EMBL" id="AP017928">
    <property type="protein sequence ID" value="BBA33907.1"/>
    <property type="molecule type" value="Genomic_DNA"/>
</dbReference>
<evidence type="ECO:0000256" key="3">
    <source>
        <dbReference type="SAM" id="SignalP"/>
    </source>
</evidence>
<evidence type="ECO:0000256" key="1">
    <source>
        <dbReference type="ARBA" id="ARBA00022729"/>
    </source>
</evidence>
<dbReference type="InterPro" id="IPR039331">
    <property type="entry name" value="PAPs-like"/>
</dbReference>
<dbReference type="AlphaFoldDB" id="A0A250KQN4"/>
<evidence type="ECO:0000256" key="2">
    <source>
        <dbReference type="SAM" id="MobiDB-lite"/>
    </source>
</evidence>
<protein>
    <submittedName>
        <fullName evidence="5">Metallophosphoesterase</fullName>
    </submittedName>
</protein>
<dbReference type="GO" id="GO:0046872">
    <property type="term" value="F:metal ion binding"/>
    <property type="evidence" value="ECO:0007669"/>
    <property type="project" value="InterPro"/>
</dbReference>
<feature type="chain" id="PRO_5012445288" evidence="3">
    <location>
        <begin position="25"/>
        <end position="546"/>
    </location>
</feature>
<dbReference type="InterPro" id="IPR004843">
    <property type="entry name" value="Calcineurin-like_PHP"/>
</dbReference>